<dbReference type="GO" id="GO:0032259">
    <property type="term" value="P:methylation"/>
    <property type="evidence" value="ECO:0007669"/>
    <property type="project" value="UniProtKB-KW"/>
</dbReference>
<sequence length="152" mass="15352">MAEASLETPVGTLCVVERDGAIVRLSWQAAPVGASGSALTAEALTQLRAYFAHELTEFDLPLAVAGSDFQRAVCAAMSAIPLGETRTYGDIAKDLGAAAQPVGNACGANPIPVIIPCHRVLGALGLGGFSGAGGVETKVTLLRHEGAAGLLI</sequence>
<dbReference type="EMBL" id="CP010705">
    <property type="protein sequence ID" value="AUQ95542.1"/>
    <property type="molecule type" value="Genomic_DNA"/>
</dbReference>
<dbReference type="CDD" id="cd06445">
    <property type="entry name" value="ATase"/>
    <property type="match status" value="1"/>
</dbReference>
<name>A0ABM6RGG8_9RHOB</name>
<dbReference type="InterPro" id="IPR008332">
    <property type="entry name" value="MethylG_MeTrfase_N"/>
</dbReference>
<evidence type="ECO:0000259" key="8">
    <source>
        <dbReference type="Pfam" id="PF02870"/>
    </source>
</evidence>
<keyword evidence="5" id="KW-0234">DNA repair</keyword>
<keyword evidence="10" id="KW-1185">Reference proteome</keyword>
<accession>A0ABM6RGG8</accession>
<protein>
    <submittedName>
        <fullName evidence="9">Methylated-DNA--protein-cysteine methyltransferase</fullName>
    </submittedName>
</protein>
<dbReference type="InterPro" id="IPR036631">
    <property type="entry name" value="MGMT_N_sf"/>
</dbReference>
<dbReference type="PANTHER" id="PTHR10815">
    <property type="entry name" value="METHYLATED-DNA--PROTEIN-CYSTEINE METHYLTRANSFERASE"/>
    <property type="match status" value="1"/>
</dbReference>
<keyword evidence="4" id="KW-0227">DNA damage</keyword>
<dbReference type="InterPro" id="IPR014048">
    <property type="entry name" value="MethylDNA_cys_MeTrfase_DNA-bd"/>
</dbReference>
<dbReference type="Pfam" id="PF02870">
    <property type="entry name" value="Methyltransf_1N"/>
    <property type="match status" value="1"/>
</dbReference>
<comment type="catalytic activity">
    <reaction evidence="6">
        <text>a 6-O-methyl-2'-deoxyguanosine in DNA + L-cysteinyl-[protein] = S-methyl-L-cysteinyl-[protein] + a 2'-deoxyguanosine in DNA</text>
        <dbReference type="Rhea" id="RHEA:24000"/>
        <dbReference type="Rhea" id="RHEA-COMP:10131"/>
        <dbReference type="Rhea" id="RHEA-COMP:10132"/>
        <dbReference type="Rhea" id="RHEA-COMP:11367"/>
        <dbReference type="Rhea" id="RHEA-COMP:11368"/>
        <dbReference type="ChEBI" id="CHEBI:29950"/>
        <dbReference type="ChEBI" id="CHEBI:82612"/>
        <dbReference type="ChEBI" id="CHEBI:85445"/>
        <dbReference type="ChEBI" id="CHEBI:85448"/>
        <dbReference type="EC" id="2.1.1.63"/>
    </reaction>
</comment>
<comment type="catalytic activity">
    <reaction evidence="1">
        <text>a 4-O-methyl-thymidine in DNA + L-cysteinyl-[protein] = a thymidine in DNA + S-methyl-L-cysteinyl-[protein]</text>
        <dbReference type="Rhea" id="RHEA:53428"/>
        <dbReference type="Rhea" id="RHEA-COMP:10131"/>
        <dbReference type="Rhea" id="RHEA-COMP:10132"/>
        <dbReference type="Rhea" id="RHEA-COMP:13555"/>
        <dbReference type="Rhea" id="RHEA-COMP:13556"/>
        <dbReference type="ChEBI" id="CHEBI:29950"/>
        <dbReference type="ChEBI" id="CHEBI:82612"/>
        <dbReference type="ChEBI" id="CHEBI:137386"/>
        <dbReference type="ChEBI" id="CHEBI:137387"/>
        <dbReference type="EC" id="2.1.1.63"/>
    </reaction>
</comment>
<keyword evidence="3" id="KW-0808">Transferase</keyword>
<evidence type="ECO:0000313" key="10">
    <source>
        <dbReference type="Proteomes" id="UP000236536"/>
    </source>
</evidence>
<dbReference type="PROSITE" id="PS00374">
    <property type="entry name" value="MGMT"/>
    <property type="match status" value="1"/>
</dbReference>
<keyword evidence="2 9" id="KW-0489">Methyltransferase</keyword>
<dbReference type="Proteomes" id="UP000236536">
    <property type="component" value="Chromosome"/>
</dbReference>
<dbReference type="Pfam" id="PF01035">
    <property type="entry name" value="DNA_binding_1"/>
    <property type="match status" value="1"/>
</dbReference>
<dbReference type="Gene3D" id="3.30.160.70">
    <property type="entry name" value="Methylated DNA-protein cysteine methyltransferase domain"/>
    <property type="match status" value="1"/>
</dbReference>
<dbReference type="GO" id="GO:0008168">
    <property type="term" value="F:methyltransferase activity"/>
    <property type="evidence" value="ECO:0007669"/>
    <property type="project" value="UniProtKB-KW"/>
</dbReference>
<gene>
    <name evidence="9" type="ORF">PhaeoP66_02785</name>
</gene>
<evidence type="ECO:0000256" key="1">
    <source>
        <dbReference type="ARBA" id="ARBA00001286"/>
    </source>
</evidence>
<evidence type="ECO:0000256" key="2">
    <source>
        <dbReference type="ARBA" id="ARBA00022603"/>
    </source>
</evidence>
<feature type="domain" description="Methylguanine DNA methyltransferase ribonuclease-like" evidence="8">
    <location>
        <begin position="3"/>
        <end position="63"/>
    </location>
</feature>
<organism evidence="9 10">
    <name type="scientific">Phaeobacter inhibens</name>
    <dbReference type="NCBI Taxonomy" id="221822"/>
    <lineage>
        <taxon>Bacteria</taxon>
        <taxon>Pseudomonadati</taxon>
        <taxon>Pseudomonadota</taxon>
        <taxon>Alphaproteobacteria</taxon>
        <taxon>Rhodobacterales</taxon>
        <taxon>Roseobacteraceae</taxon>
        <taxon>Phaeobacter</taxon>
    </lineage>
</organism>
<dbReference type="InterPro" id="IPR036388">
    <property type="entry name" value="WH-like_DNA-bd_sf"/>
</dbReference>
<reference evidence="9 10" key="2">
    <citation type="journal article" date="2017" name="Int. J. Syst. Evol. Microbiol.">
        <title>Adaptation of Surface-Associated Bacteria to the Open Ocean: A Genomically Distinct Subpopulation of Phaeobacter gallaeciensis Colonizes Pacific Mesozooplankton.</title>
        <authorList>
            <person name="Freese H.M."/>
            <person name="Methner A."/>
            <person name="Overmann J."/>
        </authorList>
    </citation>
    <scope>NUCLEOTIDE SEQUENCE [LARGE SCALE GENOMIC DNA]</scope>
    <source>
        <strain evidence="9 10">P66</strain>
    </source>
</reference>
<dbReference type="SUPFAM" id="SSF53155">
    <property type="entry name" value="Methylated DNA-protein cysteine methyltransferase domain"/>
    <property type="match status" value="1"/>
</dbReference>
<dbReference type="NCBIfam" id="TIGR00589">
    <property type="entry name" value="ogt"/>
    <property type="match status" value="1"/>
</dbReference>
<evidence type="ECO:0000256" key="6">
    <source>
        <dbReference type="ARBA" id="ARBA00049348"/>
    </source>
</evidence>
<feature type="domain" description="Methylated-DNA-[protein]-cysteine S-methyltransferase DNA binding" evidence="7">
    <location>
        <begin position="68"/>
        <end position="147"/>
    </location>
</feature>
<proteinExistence type="predicted"/>
<evidence type="ECO:0000256" key="3">
    <source>
        <dbReference type="ARBA" id="ARBA00022679"/>
    </source>
</evidence>
<evidence type="ECO:0000259" key="7">
    <source>
        <dbReference type="Pfam" id="PF01035"/>
    </source>
</evidence>
<evidence type="ECO:0000256" key="5">
    <source>
        <dbReference type="ARBA" id="ARBA00023204"/>
    </source>
</evidence>
<reference evidence="9 10" key="1">
    <citation type="journal article" date="2017" name="Genome Biol. Evol.">
        <title>Trajectories and Drivers of Genome Evolution in Surface-Associated Marine Phaeobacter.</title>
        <authorList>
            <person name="Freese H.M."/>
            <person name="Sikorski J."/>
            <person name="Bunk B."/>
            <person name="Scheuner C."/>
            <person name="Meier-Kolthoff J.P."/>
            <person name="Sproer C."/>
            <person name="Gram L."/>
            <person name="Overmann J."/>
        </authorList>
    </citation>
    <scope>NUCLEOTIDE SEQUENCE [LARGE SCALE GENOMIC DNA]</scope>
    <source>
        <strain evidence="9 10">P66</strain>
    </source>
</reference>
<dbReference type="Gene3D" id="1.10.10.10">
    <property type="entry name" value="Winged helix-like DNA-binding domain superfamily/Winged helix DNA-binding domain"/>
    <property type="match status" value="1"/>
</dbReference>
<evidence type="ECO:0000256" key="4">
    <source>
        <dbReference type="ARBA" id="ARBA00022763"/>
    </source>
</evidence>
<dbReference type="PANTHER" id="PTHR10815:SF13">
    <property type="entry name" value="METHYLATED-DNA--PROTEIN-CYSTEINE METHYLTRANSFERASE"/>
    <property type="match status" value="1"/>
</dbReference>
<dbReference type="InterPro" id="IPR001497">
    <property type="entry name" value="MethylDNA_cys_MeTrfase_AS"/>
</dbReference>
<dbReference type="InterPro" id="IPR036217">
    <property type="entry name" value="MethylDNA_cys_MeTrfase_DNAb"/>
</dbReference>
<dbReference type="SUPFAM" id="SSF46767">
    <property type="entry name" value="Methylated DNA-protein cysteine methyltransferase, C-terminal domain"/>
    <property type="match status" value="1"/>
</dbReference>
<evidence type="ECO:0000313" key="9">
    <source>
        <dbReference type="EMBL" id="AUQ95542.1"/>
    </source>
</evidence>
<dbReference type="RefSeq" id="WP_102874760.1">
    <property type="nucleotide sequence ID" value="NZ_CP010599.1"/>
</dbReference>